<dbReference type="EC" id="5.3.1.1" evidence="3"/>
<dbReference type="CDD" id="cd00311">
    <property type="entry name" value="TIM"/>
    <property type="match status" value="1"/>
</dbReference>
<protein>
    <recommendedName>
        <fullName evidence="3">Triosephosphate isomerase</fullName>
        <ecNumber evidence="3">5.3.1.1</ecNumber>
    </recommendedName>
</protein>
<dbReference type="InterPro" id="IPR013785">
    <property type="entry name" value="Aldolase_TIM"/>
</dbReference>
<reference evidence="5 6" key="1">
    <citation type="journal article" date="2014" name="Genome Announc.">
        <title>Draft genome sequences of eight enterohepatic helicobacter species isolated from both laboratory and wild rodents.</title>
        <authorList>
            <person name="Sheh A."/>
            <person name="Shen Z."/>
            <person name="Fox J.G."/>
        </authorList>
    </citation>
    <scope>NUCLEOTIDE SEQUENCE [LARGE SCALE GENOMIC DNA]</scope>
    <source>
        <strain evidence="5 6">ST1</strain>
    </source>
</reference>
<evidence type="ECO:0000256" key="1">
    <source>
        <dbReference type="ARBA" id="ARBA00007422"/>
    </source>
</evidence>
<evidence type="ECO:0000313" key="4">
    <source>
        <dbReference type="EMBL" id="STQ85809.1"/>
    </source>
</evidence>
<dbReference type="RefSeq" id="WP_034557891.1">
    <property type="nucleotide sequence ID" value="NZ_FZML01000037.1"/>
</dbReference>
<dbReference type="Proteomes" id="UP000029922">
    <property type="component" value="Unassembled WGS sequence"/>
</dbReference>
<proteinExistence type="inferred from homology"/>
<dbReference type="GO" id="GO:0006096">
    <property type="term" value="P:glycolytic process"/>
    <property type="evidence" value="ECO:0007669"/>
    <property type="project" value="UniProtKB-UniPathway"/>
</dbReference>
<keyword evidence="3" id="KW-0324">Glycolysis</keyword>
<evidence type="ECO:0000313" key="6">
    <source>
        <dbReference type="Proteomes" id="UP000029922"/>
    </source>
</evidence>
<sequence length="230" mass="25624">MKIIAANLKSYHTPSSTQKYFHTLESKLASTKAIQHEIIVFPNMACLSSNSFCYFQIGAQNIYPAINGAFTGEVGLEVIDSLGINYILLGHSERRKILGESLSNIKDKFRFCVKNNKKILLCIGEDSICMSDSELYFCFENQLQGIDLNYSMLYIAYEPVWAIGSKQTATLEYINKVKHMLRNMGVKICIYGGSVALTNAKEICEIMDGVLIGSASLEANNFASIIEEII</sequence>
<dbReference type="PANTHER" id="PTHR21139">
    <property type="entry name" value="TRIOSEPHOSPHATE ISOMERASE"/>
    <property type="match status" value="1"/>
</dbReference>
<dbReference type="EMBL" id="JRPD02000032">
    <property type="protein sequence ID" value="TLD98398.1"/>
    <property type="molecule type" value="Genomic_DNA"/>
</dbReference>
<keyword evidence="2 3" id="KW-0413">Isomerase</keyword>
<evidence type="ECO:0000256" key="2">
    <source>
        <dbReference type="ARBA" id="ARBA00023235"/>
    </source>
</evidence>
<dbReference type="PANTHER" id="PTHR21139:SF42">
    <property type="entry name" value="TRIOSEPHOSPHATE ISOMERASE"/>
    <property type="match status" value="1"/>
</dbReference>
<dbReference type="STRING" id="216.LS73_04665"/>
<dbReference type="GO" id="GO:0006094">
    <property type="term" value="P:gluconeogenesis"/>
    <property type="evidence" value="ECO:0007669"/>
    <property type="project" value="UniProtKB-UniPathway"/>
</dbReference>
<comment type="subunit">
    <text evidence="3">Homodimer.</text>
</comment>
<dbReference type="Pfam" id="PF00121">
    <property type="entry name" value="TIM"/>
    <property type="match status" value="1"/>
</dbReference>
<dbReference type="OrthoDB" id="9809429at2"/>
<keyword evidence="3" id="KW-0963">Cytoplasm</keyword>
<gene>
    <name evidence="4" type="primary">tpiA</name>
    <name evidence="5" type="ORF">LS73_009025</name>
    <name evidence="4" type="ORF">NCTC12714_00597</name>
</gene>
<dbReference type="Proteomes" id="UP000255139">
    <property type="component" value="Unassembled WGS sequence"/>
</dbReference>
<dbReference type="InterPro" id="IPR020861">
    <property type="entry name" value="Triosephosphate_isomerase_AS"/>
</dbReference>
<dbReference type="PROSITE" id="PS00171">
    <property type="entry name" value="TIM_1"/>
    <property type="match status" value="1"/>
</dbReference>
<comment type="pathway">
    <text evidence="3">Carbohydrate biosynthesis; gluconeogenesis.</text>
</comment>
<comment type="subcellular location">
    <subcellularLocation>
        <location evidence="3">Cytoplasm</location>
    </subcellularLocation>
</comment>
<evidence type="ECO:0000313" key="5">
    <source>
        <dbReference type="EMBL" id="TLD98398.1"/>
    </source>
</evidence>
<comment type="similarity">
    <text evidence="1 3">Belongs to the triosephosphate isomerase family.</text>
</comment>
<keyword evidence="3" id="KW-0312">Gluconeogenesis</keyword>
<dbReference type="UniPathway" id="UPA00138"/>
<comment type="pathway">
    <text evidence="3">Carbohydrate degradation; glycolysis; D-glyceraldehyde 3-phosphate from glycerone phosphate: step 1/1.</text>
</comment>
<dbReference type="InterPro" id="IPR035990">
    <property type="entry name" value="TIM_sf"/>
</dbReference>
<reference evidence="4 7" key="2">
    <citation type="submission" date="2018-06" db="EMBL/GenBank/DDBJ databases">
        <authorList>
            <consortium name="Pathogen Informatics"/>
            <person name="Doyle S."/>
        </authorList>
    </citation>
    <scope>NUCLEOTIDE SEQUENCE [LARGE SCALE GENOMIC DNA]</scope>
    <source>
        <strain evidence="4 7">NCTC12714</strain>
    </source>
</reference>
<dbReference type="EMBL" id="UGJE01000002">
    <property type="protein sequence ID" value="STQ85809.1"/>
    <property type="molecule type" value="Genomic_DNA"/>
</dbReference>
<comment type="catalytic activity">
    <reaction evidence="3">
        <text>D-glyceraldehyde 3-phosphate = dihydroxyacetone phosphate</text>
        <dbReference type="Rhea" id="RHEA:18585"/>
        <dbReference type="ChEBI" id="CHEBI:57642"/>
        <dbReference type="ChEBI" id="CHEBI:59776"/>
        <dbReference type="EC" id="5.3.1.1"/>
    </reaction>
</comment>
<organism evidence="4 7">
    <name type="scientific">Helicobacter muridarum</name>
    <dbReference type="NCBI Taxonomy" id="216"/>
    <lineage>
        <taxon>Bacteria</taxon>
        <taxon>Pseudomonadati</taxon>
        <taxon>Campylobacterota</taxon>
        <taxon>Epsilonproteobacteria</taxon>
        <taxon>Campylobacterales</taxon>
        <taxon>Helicobacteraceae</taxon>
        <taxon>Helicobacter</taxon>
    </lineage>
</organism>
<dbReference type="GO" id="GO:0005829">
    <property type="term" value="C:cytosol"/>
    <property type="evidence" value="ECO:0007669"/>
    <property type="project" value="TreeGrafter"/>
</dbReference>
<keyword evidence="7" id="KW-1185">Reference proteome</keyword>
<evidence type="ECO:0000256" key="3">
    <source>
        <dbReference type="RuleBase" id="RU363013"/>
    </source>
</evidence>
<name>A0A099TX55_9HELI</name>
<accession>A0A099TX55</accession>
<dbReference type="GO" id="GO:0019563">
    <property type="term" value="P:glycerol catabolic process"/>
    <property type="evidence" value="ECO:0007669"/>
    <property type="project" value="TreeGrafter"/>
</dbReference>
<dbReference type="Gene3D" id="3.20.20.70">
    <property type="entry name" value="Aldolase class I"/>
    <property type="match status" value="1"/>
</dbReference>
<dbReference type="AlphaFoldDB" id="A0A099TX55"/>
<dbReference type="PROSITE" id="PS51440">
    <property type="entry name" value="TIM_2"/>
    <property type="match status" value="1"/>
</dbReference>
<dbReference type="GO" id="GO:0004807">
    <property type="term" value="F:triose-phosphate isomerase activity"/>
    <property type="evidence" value="ECO:0007669"/>
    <property type="project" value="UniProtKB-EC"/>
</dbReference>
<dbReference type="InterPro" id="IPR000652">
    <property type="entry name" value="Triosephosphate_isomerase"/>
</dbReference>
<dbReference type="SUPFAM" id="SSF51351">
    <property type="entry name" value="Triosephosphate isomerase (TIM)"/>
    <property type="match status" value="1"/>
</dbReference>
<evidence type="ECO:0000313" key="7">
    <source>
        <dbReference type="Proteomes" id="UP000255139"/>
    </source>
</evidence>
<dbReference type="UniPathway" id="UPA00109">
    <property type="reaction ID" value="UER00189"/>
</dbReference>
<dbReference type="GO" id="GO:0046166">
    <property type="term" value="P:glyceraldehyde-3-phosphate biosynthetic process"/>
    <property type="evidence" value="ECO:0007669"/>
    <property type="project" value="TreeGrafter"/>
</dbReference>